<dbReference type="Gene3D" id="3.30.420.10">
    <property type="entry name" value="Ribonuclease H-like superfamily/Ribonuclease H"/>
    <property type="match status" value="1"/>
</dbReference>
<dbReference type="InterPro" id="IPR036397">
    <property type="entry name" value="RNaseH_sf"/>
</dbReference>
<protein>
    <submittedName>
        <fullName evidence="2">3'-5' exonuclease</fullName>
    </submittedName>
</protein>
<dbReference type="InterPro" id="IPR012337">
    <property type="entry name" value="RNaseH-like_sf"/>
</dbReference>
<evidence type="ECO:0000259" key="1">
    <source>
        <dbReference type="Pfam" id="PF10108"/>
    </source>
</evidence>
<feature type="domain" description="Predicted 3'-5' exonuclease PolB-like" evidence="1">
    <location>
        <begin position="49"/>
        <end position="217"/>
    </location>
</feature>
<proteinExistence type="predicted"/>
<dbReference type="Pfam" id="PF10108">
    <property type="entry name" value="DNA_pol_B_exo2"/>
    <property type="match status" value="1"/>
</dbReference>
<dbReference type="Proteomes" id="UP000230852">
    <property type="component" value="Unassembled WGS sequence"/>
</dbReference>
<dbReference type="EMBL" id="PFBU01000048">
    <property type="protein sequence ID" value="PIR78298.1"/>
    <property type="molecule type" value="Genomic_DNA"/>
</dbReference>
<accession>A0A2H0TYJ5</accession>
<dbReference type="InterPro" id="IPR019288">
    <property type="entry name" value="3'-5'_exonuclease_PolB-like"/>
</dbReference>
<sequence length="222" mass="25996">MNTIVFDIETIPVDFDSFDEVQKTYLTKFAEGEEDIEKVKEQMALWAPTNRIVAIGMMSVDSQKGAVYFQNDMQEKIDFVENNIHYFSGSEEVILQKFWNAIAKAHKFVTFNGRGFDCPVLMLRSAMLRVKPSKNLMPYRYAHDVHVDLLEQMTFYNAYRKFNLDFYCKAFGIESPKGKGINGHDVKNLFLMQEYIKIAKYCAGDLVATRELYLRWRDYMTF</sequence>
<evidence type="ECO:0000313" key="3">
    <source>
        <dbReference type="Proteomes" id="UP000230852"/>
    </source>
</evidence>
<keyword evidence="2" id="KW-0540">Nuclease</keyword>
<dbReference type="AlphaFoldDB" id="A0A2H0TYJ5"/>
<dbReference type="GO" id="GO:0004527">
    <property type="term" value="F:exonuclease activity"/>
    <property type="evidence" value="ECO:0007669"/>
    <property type="project" value="UniProtKB-KW"/>
</dbReference>
<dbReference type="SUPFAM" id="SSF53098">
    <property type="entry name" value="Ribonuclease H-like"/>
    <property type="match status" value="1"/>
</dbReference>
<name>A0A2H0TYJ5_9BACT</name>
<reference evidence="3" key="1">
    <citation type="submission" date="2017-09" db="EMBL/GenBank/DDBJ databases">
        <title>Depth-based differentiation of microbial function through sediment-hosted aquifers and enrichment of novel symbionts in the deep terrestrial subsurface.</title>
        <authorList>
            <person name="Probst A.J."/>
            <person name="Ladd B."/>
            <person name="Jarett J.K."/>
            <person name="Geller-Mcgrath D.E."/>
            <person name="Sieber C.M.K."/>
            <person name="Emerson J.B."/>
            <person name="Anantharaman K."/>
            <person name="Thomas B.C."/>
            <person name="Malmstrom R."/>
            <person name="Stieglmeier M."/>
            <person name="Klingl A."/>
            <person name="Woyke T."/>
            <person name="Ryan C.M."/>
            <person name="Banfield J.F."/>
        </authorList>
    </citation>
    <scope>NUCLEOTIDE SEQUENCE [LARGE SCALE GENOMIC DNA]</scope>
</reference>
<keyword evidence="2" id="KW-0378">Hydrolase</keyword>
<gene>
    <name evidence="2" type="ORF">COU28_02355</name>
</gene>
<comment type="caution">
    <text evidence="2">The sequence shown here is derived from an EMBL/GenBank/DDBJ whole genome shotgun (WGS) entry which is preliminary data.</text>
</comment>
<organism evidence="2 3">
    <name type="scientific">Candidatus Magasanikbacteria bacterium CG10_big_fil_rev_8_21_14_0_10_36_16</name>
    <dbReference type="NCBI Taxonomy" id="1974645"/>
    <lineage>
        <taxon>Bacteria</taxon>
        <taxon>Candidatus Magasanikiibacteriota</taxon>
    </lineage>
</organism>
<keyword evidence="2" id="KW-0269">Exonuclease</keyword>
<dbReference type="GO" id="GO:0003676">
    <property type="term" value="F:nucleic acid binding"/>
    <property type="evidence" value="ECO:0007669"/>
    <property type="project" value="InterPro"/>
</dbReference>
<evidence type="ECO:0000313" key="2">
    <source>
        <dbReference type="EMBL" id="PIR78298.1"/>
    </source>
</evidence>